<evidence type="ECO:0000259" key="17">
    <source>
        <dbReference type="PROSITE" id="PS50089"/>
    </source>
</evidence>
<evidence type="ECO:0000256" key="15">
    <source>
        <dbReference type="SAM" id="MobiDB-lite"/>
    </source>
</evidence>
<feature type="compositionally biased region" description="Polar residues" evidence="15">
    <location>
        <begin position="210"/>
        <end position="220"/>
    </location>
</feature>
<comment type="catalytic activity">
    <reaction evidence="1">
        <text>S-ubiquitinyl-[E2 ubiquitin-conjugating enzyme]-L-cysteine + [acceptor protein]-L-lysine = [E2 ubiquitin-conjugating enzyme]-L-cysteine + N(6)-ubiquitinyl-[acceptor protein]-L-lysine.</text>
        <dbReference type="EC" id="2.3.2.27"/>
    </reaction>
</comment>
<evidence type="ECO:0000256" key="11">
    <source>
        <dbReference type="ARBA" id="ARBA00022989"/>
    </source>
</evidence>
<dbReference type="Gene3D" id="3.30.40.10">
    <property type="entry name" value="Zinc/RING finger domain, C3HC4 (zinc finger)"/>
    <property type="match status" value="1"/>
</dbReference>
<dbReference type="FunFam" id="3.30.40.10:FF:000503">
    <property type="entry name" value="RING-H2 finger protein ATL7"/>
    <property type="match status" value="1"/>
</dbReference>
<feature type="compositionally biased region" description="Low complexity" evidence="15">
    <location>
        <begin position="11"/>
        <end position="20"/>
    </location>
</feature>
<evidence type="ECO:0000256" key="7">
    <source>
        <dbReference type="ARBA" id="ARBA00022723"/>
    </source>
</evidence>
<evidence type="ECO:0000256" key="9">
    <source>
        <dbReference type="ARBA" id="ARBA00022786"/>
    </source>
</evidence>
<accession>A0A803LHE7</accession>
<evidence type="ECO:0000256" key="6">
    <source>
        <dbReference type="ARBA" id="ARBA00022692"/>
    </source>
</evidence>
<reference evidence="18" key="2">
    <citation type="submission" date="2021-03" db="UniProtKB">
        <authorList>
            <consortium name="EnsemblPlants"/>
        </authorList>
    </citation>
    <scope>IDENTIFICATION</scope>
</reference>
<keyword evidence="5" id="KW-0808">Transferase</keyword>
<dbReference type="KEGG" id="cqi:110725681"/>
<dbReference type="GO" id="GO:0016020">
    <property type="term" value="C:membrane"/>
    <property type="evidence" value="ECO:0007669"/>
    <property type="project" value="UniProtKB-SubCell"/>
</dbReference>
<dbReference type="Pfam" id="PF13639">
    <property type="entry name" value="zf-RING_2"/>
    <property type="match status" value="1"/>
</dbReference>
<feature type="region of interest" description="Disordered" evidence="15">
    <location>
        <begin position="182"/>
        <end position="220"/>
    </location>
</feature>
<keyword evidence="6 16" id="KW-0812">Transmembrane</keyword>
<dbReference type="GeneID" id="110725681"/>
<feature type="domain" description="RING-type" evidence="17">
    <location>
        <begin position="134"/>
        <end position="176"/>
    </location>
</feature>
<keyword evidence="7" id="KW-0479">Metal-binding</keyword>
<comment type="pathway">
    <text evidence="3">Protein modification; protein ubiquitination.</text>
</comment>
<evidence type="ECO:0000256" key="10">
    <source>
        <dbReference type="ARBA" id="ARBA00022833"/>
    </source>
</evidence>
<dbReference type="AlphaFoldDB" id="A0A803LHE7"/>
<dbReference type="Proteomes" id="UP000596660">
    <property type="component" value="Unplaced"/>
</dbReference>
<dbReference type="InterPro" id="IPR013083">
    <property type="entry name" value="Znf_RING/FYVE/PHD"/>
</dbReference>
<feature type="region of interest" description="Disordered" evidence="15">
    <location>
        <begin position="1"/>
        <end position="20"/>
    </location>
</feature>
<dbReference type="SUPFAM" id="SSF57850">
    <property type="entry name" value="RING/U-box"/>
    <property type="match status" value="1"/>
</dbReference>
<reference evidence="18" key="1">
    <citation type="journal article" date="2017" name="Nature">
        <title>The genome of Chenopodium quinoa.</title>
        <authorList>
            <person name="Jarvis D.E."/>
            <person name="Ho Y.S."/>
            <person name="Lightfoot D.J."/>
            <person name="Schmoeckel S.M."/>
            <person name="Li B."/>
            <person name="Borm T.J.A."/>
            <person name="Ohyanagi H."/>
            <person name="Mineta K."/>
            <person name="Michell C.T."/>
            <person name="Saber N."/>
            <person name="Kharbatia N.M."/>
            <person name="Rupper R.R."/>
            <person name="Sharp A.R."/>
            <person name="Dally N."/>
            <person name="Boughton B.A."/>
            <person name="Woo Y.H."/>
            <person name="Gao G."/>
            <person name="Schijlen E.G.W.M."/>
            <person name="Guo X."/>
            <person name="Momin A.A."/>
            <person name="Negrao S."/>
            <person name="Al-Babili S."/>
            <person name="Gehring C."/>
            <person name="Roessner U."/>
            <person name="Jung C."/>
            <person name="Murphy K."/>
            <person name="Arold S.T."/>
            <person name="Gojobori T."/>
            <person name="van der Linden C.G."/>
            <person name="van Loo E.N."/>
            <person name="Jellen E.N."/>
            <person name="Maughan P.J."/>
            <person name="Tester M."/>
        </authorList>
    </citation>
    <scope>NUCLEOTIDE SEQUENCE [LARGE SCALE GENOMIC DNA]</scope>
    <source>
        <strain evidence="18">cv. PI 614886</strain>
    </source>
</reference>
<evidence type="ECO:0000256" key="8">
    <source>
        <dbReference type="ARBA" id="ARBA00022771"/>
    </source>
</evidence>
<dbReference type="PROSITE" id="PS50089">
    <property type="entry name" value="ZF_RING_2"/>
    <property type="match status" value="1"/>
</dbReference>
<evidence type="ECO:0000256" key="13">
    <source>
        <dbReference type="ARBA" id="ARBA00024209"/>
    </source>
</evidence>
<proteinExistence type="inferred from homology"/>
<keyword evidence="11 16" id="KW-1133">Transmembrane helix</keyword>
<dbReference type="InterPro" id="IPR044600">
    <property type="entry name" value="ATL1/ATL16-like"/>
</dbReference>
<sequence length="220" mass="24281">MSTANASYNGRRSSSNRRIIESNPMESDTSLITSNNGGGVSGSNPEAVKLYEAIIFSGPIVFTLIIIFLFYFFYLRRHSVDWSSLRMRASNSAAVAASASDAVVVVELGLKKEFREMLPIIVYKESFSVRDTQCSVCLGEYQAEDKLQQIPGCGHTFHLFCIDLWLATHTTCPLCRLSLISSSKTPPASESESNDQTDSSRSEDSDNVDDTLQLSRVQVL</sequence>
<evidence type="ECO:0000313" key="18">
    <source>
        <dbReference type="EnsemblPlants" id="AUR62013394-RA:cds"/>
    </source>
</evidence>
<comment type="subcellular location">
    <subcellularLocation>
        <location evidence="2">Membrane</location>
        <topology evidence="2">Single-pass membrane protein</topology>
    </subcellularLocation>
</comment>
<dbReference type="OMA" id="HINCIHH"/>
<keyword evidence="10" id="KW-0862">Zinc</keyword>
<keyword evidence="8 14" id="KW-0863">Zinc-finger</keyword>
<dbReference type="SMART" id="SM00184">
    <property type="entry name" value="RING"/>
    <property type="match status" value="1"/>
</dbReference>
<keyword evidence="9" id="KW-0833">Ubl conjugation pathway</keyword>
<dbReference type="Gramene" id="AUR62013394-RA">
    <property type="protein sequence ID" value="AUR62013394-RA:cds"/>
    <property type="gene ID" value="AUR62013394"/>
</dbReference>
<dbReference type="PANTHER" id="PTHR46913:SF23">
    <property type="entry name" value="E3 UBIQUITIN-PROTEIN LIGASE RHA4A-RELATED"/>
    <property type="match status" value="1"/>
</dbReference>
<dbReference type="GO" id="GO:0016567">
    <property type="term" value="P:protein ubiquitination"/>
    <property type="evidence" value="ECO:0007669"/>
    <property type="project" value="InterPro"/>
</dbReference>
<protein>
    <recommendedName>
        <fullName evidence="4">RING-type E3 ubiquitin transferase</fullName>
        <ecNumber evidence="4">2.3.2.27</ecNumber>
    </recommendedName>
</protein>
<feature type="compositionally biased region" description="Polar residues" evidence="15">
    <location>
        <begin position="1"/>
        <end position="10"/>
    </location>
</feature>
<evidence type="ECO:0000256" key="12">
    <source>
        <dbReference type="ARBA" id="ARBA00023136"/>
    </source>
</evidence>
<evidence type="ECO:0000256" key="16">
    <source>
        <dbReference type="SAM" id="Phobius"/>
    </source>
</evidence>
<organism evidence="18 19">
    <name type="scientific">Chenopodium quinoa</name>
    <name type="common">Quinoa</name>
    <dbReference type="NCBI Taxonomy" id="63459"/>
    <lineage>
        <taxon>Eukaryota</taxon>
        <taxon>Viridiplantae</taxon>
        <taxon>Streptophyta</taxon>
        <taxon>Embryophyta</taxon>
        <taxon>Tracheophyta</taxon>
        <taxon>Spermatophyta</taxon>
        <taxon>Magnoliopsida</taxon>
        <taxon>eudicotyledons</taxon>
        <taxon>Gunneridae</taxon>
        <taxon>Pentapetalae</taxon>
        <taxon>Caryophyllales</taxon>
        <taxon>Chenopodiaceae</taxon>
        <taxon>Chenopodioideae</taxon>
        <taxon>Atripliceae</taxon>
        <taxon>Chenopodium</taxon>
    </lineage>
</organism>
<dbReference type="EnsemblPlants" id="AUR62013394-RA">
    <property type="protein sequence ID" value="AUR62013394-RA:cds"/>
    <property type="gene ID" value="AUR62013394"/>
</dbReference>
<evidence type="ECO:0000256" key="14">
    <source>
        <dbReference type="PROSITE-ProRule" id="PRU00175"/>
    </source>
</evidence>
<evidence type="ECO:0000256" key="2">
    <source>
        <dbReference type="ARBA" id="ARBA00004167"/>
    </source>
</evidence>
<comment type="similarity">
    <text evidence="13">Belongs to the RING-type zinc finger family. ATL subfamily.</text>
</comment>
<dbReference type="GO" id="GO:0061630">
    <property type="term" value="F:ubiquitin protein ligase activity"/>
    <property type="evidence" value="ECO:0007669"/>
    <property type="project" value="UniProtKB-EC"/>
</dbReference>
<dbReference type="EC" id="2.3.2.27" evidence="4"/>
<keyword evidence="19" id="KW-1185">Reference proteome</keyword>
<dbReference type="OrthoDB" id="8062037at2759"/>
<evidence type="ECO:0000256" key="1">
    <source>
        <dbReference type="ARBA" id="ARBA00000900"/>
    </source>
</evidence>
<dbReference type="CDD" id="cd16461">
    <property type="entry name" value="RING-H2_EL5-like"/>
    <property type="match status" value="1"/>
</dbReference>
<gene>
    <name evidence="18" type="primary">LOC110725681</name>
</gene>
<evidence type="ECO:0000256" key="4">
    <source>
        <dbReference type="ARBA" id="ARBA00012483"/>
    </source>
</evidence>
<feature type="transmembrane region" description="Helical" evidence="16">
    <location>
        <begin position="53"/>
        <end position="74"/>
    </location>
</feature>
<feature type="compositionally biased region" description="Polar residues" evidence="15">
    <location>
        <begin position="182"/>
        <end position="197"/>
    </location>
</feature>
<dbReference type="GO" id="GO:0008270">
    <property type="term" value="F:zinc ion binding"/>
    <property type="evidence" value="ECO:0007669"/>
    <property type="project" value="UniProtKB-KW"/>
</dbReference>
<keyword evidence="12 16" id="KW-0472">Membrane</keyword>
<name>A0A803LHE7_CHEQI</name>
<evidence type="ECO:0000313" key="19">
    <source>
        <dbReference type="Proteomes" id="UP000596660"/>
    </source>
</evidence>
<dbReference type="RefSeq" id="XP_021760847.1">
    <property type="nucleotide sequence ID" value="XM_021905155.1"/>
</dbReference>
<dbReference type="InterPro" id="IPR001841">
    <property type="entry name" value="Znf_RING"/>
</dbReference>
<evidence type="ECO:0000256" key="5">
    <source>
        <dbReference type="ARBA" id="ARBA00022679"/>
    </source>
</evidence>
<evidence type="ECO:0000256" key="3">
    <source>
        <dbReference type="ARBA" id="ARBA00004906"/>
    </source>
</evidence>
<dbReference type="PANTHER" id="PTHR46913">
    <property type="entry name" value="RING-H2 FINGER PROTEIN ATL16"/>
    <property type="match status" value="1"/>
</dbReference>